<feature type="compositionally biased region" description="Basic and acidic residues" evidence="12">
    <location>
        <begin position="403"/>
        <end position="412"/>
    </location>
</feature>
<keyword evidence="4" id="KW-0862">Zinc</keyword>
<evidence type="ECO:0000256" key="5">
    <source>
        <dbReference type="ARBA" id="ARBA00037026"/>
    </source>
</evidence>
<keyword evidence="3" id="KW-0378">Hydrolase</keyword>
<protein>
    <recommendedName>
        <fullName evidence="9">tRNA-specific adenosine deaminase 1</fullName>
        <ecNumber evidence="8">3.5.4.34</ecNumber>
    </recommendedName>
    <alternativeName>
        <fullName evidence="10">tRNA-specific adenosine-37 deaminase</fullName>
    </alternativeName>
</protein>
<keyword evidence="2" id="KW-0479">Metal-binding</keyword>
<comment type="cofactor">
    <cofactor evidence="5">
        <name>1D-myo-inositol hexakisphosphate</name>
        <dbReference type="ChEBI" id="CHEBI:58130"/>
    </cofactor>
</comment>
<evidence type="ECO:0000256" key="12">
    <source>
        <dbReference type="SAM" id="MobiDB-lite"/>
    </source>
</evidence>
<dbReference type="PROSITE" id="PS50141">
    <property type="entry name" value="A_DEAMIN_EDITASE"/>
    <property type="match status" value="1"/>
</dbReference>
<comment type="similarity">
    <text evidence="7">Belongs to the ADAT1 family.</text>
</comment>
<dbReference type="EC" id="3.5.4.34" evidence="8"/>
<dbReference type="PANTHER" id="PTHR46516">
    <property type="entry name" value="TRNA-SPECIFIC ADENOSINE DEAMINASE 1"/>
    <property type="match status" value="1"/>
</dbReference>
<dbReference type="InParanoid" id="A0A2J7RBQ5"/>
<accession>A0A2J7RBQ5</accession>
<evidence type="ECO:0000259" key="13">
    <source>
        <dbReference type="PROSITE" id="PS50141"/>
    </source>
</evidence>
<dbReference type="Pfam" id="PF02137">
    <property type="entry name" value="A_deamin"/>
    <property type="match status" value="1"/>
</dbReference>
<dbReference type="SMART" id="SM00552">
    <property type="entry name" value="ADEAMc"/>
    <property type="match status" value="1"/>
</dbReference>
<name>A0A2J7RBQ5_9NEOP</name>
<dbReference type="STRING" id="105785.A0A2J7RBQ5"/>
<organism evidence="14 15">
    <name type="scientific">Cryptotermes secundus</name>
    <dbReference type="NCBI Taxonomy" id="105785"/>
    <lineage>
        <taxon>Eukaryota</taxon>
        <taxon>Metazoa</taxon>
        <taxon>Ecdysozoa</taxon>
        <taxon>Arthropoda</taxon>
        <taxon>Hexapoda</taxon>
        <taxon>Insecta</taxon>
        <taxon>Pterygota</taxon>
        <taxon>Neoptera</taxon>
        <taxon>Polyneoptera</taxon>
        <taxon>Dictyoptera</taxon>
        <taxon>Blattodea</taxon>
        <taxon>Blattoidea</taxon>
        <taxon>Termitoidae</taxon>
        <taxon>Kalotermitidae</taxon>
        <taxon>Cryptotermitinae</taxon>
        <taxon>Cryptotermes</taxon>
    </lineage>
</organism>
<evidence type="ECO:0000256" key="7">
    <source>
        <dbReference type="ARBA" id="ARBA00038326"/>
    </source>
</evidence>
<evidence type="ECO:0000313" key="14">
    <source>
        <dbReference type="EMBL" id="PNF38266.1"/>
    </source>
</evidence>
<evidence type="ECO:0000256" key="9">
    <source>
        <dbReference type="ARBA" id="ARBA00040502"/>
    </source>
</evidence>
<evidence type="ECO:0000256" key="6">
    <source>
        <dbReference type="ARBA" id="ARBA00037784"/>
    </source>
</evidence>
<dbReference type="FunCoup" id="A0A2J7RBQ5">
    <property type="interactions" value="1568"/>
</dbReference>
<dbReference type="InterPro" id="IPR002466">
    <property type="entry name" value="A_deamin"/>
</dbReference>
<dbReference type="AlphaFoldDB" id="A0A2J7RBQ5"/>
<evidence type="ECO:0000313" key="15">
    <source>
        <dbReference type="Proteomes" id="UP000235965"/>
    </source>
</evidence>
<dbReference type="GO" id="GO:0003723">
    <property type="term" value="F:RNA binding"/>
    <property type="evidence" value="ECO:0007669"/>
    <property type="project" value="InterPro"/>
</dbReference>
<dbReference type="GO" id="GO:0046872">
    <property type="term" value="F:metal ion binding"/>
    <property type="evidence" value="ECO:0007669"/>
    <property type="project" value="UniProtKB-KW"/>
</dbReference>
<dbReference type="EMBL" id="NEVH01005891">
    <property type="protein sequence ID" value="PNF38266.1"/>
    <property type="molecule type" value="Genomic_DNA"/>
</dbReference>
<evidence type="ECO:0000256" key="10">
    <source>
        <dbReference type="ARBA" id="ARBA00041760"/>
    </source>
</evidence>
<dbReference type="GO" id="GO:0043829">
    <property type="term" value="F:tRNA-specific adenosine-37 deaminase activity"/>
    <property type="evidence" value="ECO:0007669"/>
    <property type="project" value="UniProtKB-EC"/>
</dbReference>
<feature type="region of interest" description="Disordered" evidence="12">
    <location>
        <begin position="400"/>
        <end position="419"/>
    </location>
</feature>
<sequence length="575" mass="63567">MPYGLYGMLKKMEQSTDINKSAKSVESDMDTNFANEIAELCYSKYMNLPKTGKPKEGREWTHVAGIVVADGWQRRSDRSSNVPKYVVALGTGSKCIGKSKMSPTGDILNDSHAEVMARRGFLRYLYDQVLMTYQTGSSEIFKCFSGGKCVVKNNITFHFFTSHVPCGDASIIPKVPFSENDVGLCLKCGTEQSVQCHARHSTCLCVSAPTEHLNCNFSRGNAASEMAVQTMQGEECNVSRQANCNKRKCCNIEWCDEENDSKYMKANSSAGRANMCSGKERSVMNNNVQRPEVPVSGDIYRTGAKCLPFQSLQDSHLPGAYYHVVGALRTKPGRGEPTQSLSCSDKFARWNVVGLQGALLSLLLNEPLYFQSVIVGGGGPFSEMSLKRAIIDRLIYQPNGRKNSSEDKEMDRGSSLSEGLSLPSKYGVHYPLILQSTLPFKHAPMPNGVKQPCASSIVWCKVPQRALEVAVEGKKQGITKKVAHTSAGRLFICKKELLRQFVNAVLLMPAAALHLPTVLKMSDLTEIEQCLVKIPYRQLKNLSDDYKRAWNTVRAACFPSWTAKCESLQCFSLAN</sequence>
<evidence type="ECO:0000256" key="1">
    <source>
        <dbReference type="ARBA" id="ARBA00022694"/>
    </source>
</evidence>
<proteinExistence type="inferred from homology"/>
<comment type="caution">
    <text evidence="14">The sequence shown here is derived from an EMBL/GenBank/DDBJ whole genome shotgun (WGS) entry which is preliminary data.</text>
</comment>
<dbReference type="Proteomes" id="UP000235965">
    <property type="component" value="Unassembled WGS sequence"/>
</dbReference>
<dbReference type="EMBL" id="NEVH01005891">
    <property type="protein sequence ID" value="PNF38263.1"/>
    <property type="molecule type" value="Genomic_DNA"/>
</dbReference>
<comment type="function">
    <text evidence="6">Specifically deaminates adenosine-37 to inosine in tRNA-Ala.</text>
</comment>
<dbReference type="PANTHER" id="PTHR46516:SF1">
    <property type="entry name" value="TRNA-SPECIFIC ADENOSINE DEAMINASE 1"/>
    <property type="match status" value="1"/>
</dbReference>
<comment type="catalytic activity">
    <reaction evidence="11">
        <text>adenosine(37) in tRNA(Ala) + H2O + H(+) = inosine(37) in tRNA(Ala) + NH4(+)</text>
        <dbReference type="Rhea" id="RHEA:50968"/>
        <dbReference type="Rhea" id="RHEA-COMP:12855"/>
        <dbReference type="Rhea" id="RHEA-COMP:12856"/>
        <dbReference type="ChEBI" id="CHEBI:15377"/>
        <dbReference type="ChEBI" id="CHEBI:15378"/>
        <dbReference type="ChEBI" id="CHEBI:28938"/>
        <dbReference type="ChEBI" id="CHEBI:74411"/>
        <dbReference type="ChEBI" id="CHEBI:82852"/>
        <dbReference type="EC" id="3.5.4.34"/>
    </reaction>
</comment>
<gene>
    <name evidence="14" type="ORF">B7P43_G11619</name>
</gene>
<keyword evidence="15" id="KW-1185">Reference proteome</keyword>
<keyword evidence="1" id="KW-0819">tRNA processing</keyword>
<feature type="domain" description="A to I editase" evidence="13">
    <location>
        <begin position="88"/>
        <end position="556"/>
    </location>
</feature>
<evidence type="ECO:0000256" key="4">
    <source>
        <dbReference type="ARBA" id="ARBA00022833"/>
    </source>
</evidence>
<dbReference type="OrthoDB" id="416253at2759"/>
<evidence type="ECO:0000256" key="11">
    <source>
        <dbReference type="ARBA" id="ARBA00047635"/>
    </source>
</evidence>
<dbReference type="EMBL" id="NEVH01005891">
    <property type="protein sequence ID" value="PNF38267.1"/>
    <property type="molecule type" value="Genomic_DNA"/>
</dbReference>
<reference evidence="14 15" key="1">
    <citation type="submission" date="2017-12" db="EMBL/GenBank/DDBJ databases">
        <title>Hemimetabolous genomes reveal molecular basis of termite eusociality.</title>
        <authorList>
            <person name="Harrison M.C."/>
            <person name="Jongepier E."/>
            <person name="Robertson H.M."/>
            <person name="Arning N."/>
            <person name="Bitard-Feildel T."/>
            <person name="Chao H."/>
            <person name="Childers C.P."/>
            <person name="Dinh H."/>
            <person name="Doddapaneni H."/>
            <person name="Dugan S."/>
            <person name="Gowin J."/>
            <person name="Greiner C."/>
            <person name="Han Y."/>
            <person name="Hu H."/>
            <person name="Hughes D.S.T."/>
            <person name="Huylmans A.-K."/>
            <person name="Kemena C."/>
            <person name="Kremer L.P.M."/>
            <person name="Lee S.L."/>
            <person name="Lopez-Ezquerra A."/>
            <person name="Mallet L."/>
            <person name="Monroy-Kuhn J.M."/>
            <person name="Moser A."/>
            <person name="Murali S.C."/>
            <person name="Muzny D.M."/>
            <person name="Otani S."/>
            <person name="Piulachs M.-D."/>
            <person name="Poelchau M."/>
            <person name="Qu J."/>
            <person name="Schaub F."/>
            <person name="Wada-Katsumata A."/>
            <person name="Worley K.C."/>
            <person name="Xie Q."/>
            <person name="Ylla G."/>
            <person name="Poulsen M."/>
            <person name="Gibbs R.A."/>
            <person name="Schal C."/>
            <person name="Richards S."/>
            <person name="Belles X."/>
            <person name="Korb J."/>
            <person name="Bornberg-Bauer E."/>
        </authorList>
    </citation>
    <scope>NUCLEOTIDE SEQUENCE [LARGE SCALE GENOMIC DNA]</scope>
    <source>
        <tissue evidence="14">Whole body</tissue>
    </source>
</reference>
<evidence type="ECO:0000256" key="8">
    <source>
        <dbReference type="ARBA" id="ARBA00038940"/>
    </source>
</evidence>
<evidence type="ECO:0000256" key="3">
    <source>
        <dbReference type="ARBA" id="ARBA00022801"/>
    </source>
</evidence>
<evidence type="ECO:0000256" key="2">
    <source>
        <dbReference type="ARBA" id="ARBA00022723"/>
    </source>
</evidence>
<dbReference type="GO" id="GO:0008033">
    <property type="term" value="P:tRNA processing"/>
    <property type="evidence" value="ECO:0007669"/>
    <property type="project" value="UniProtKB-KW"/>
</dbReference>